<dbReference type="RefSeq" id="WP_225687119.1">
    <property type="nucleotide sequence ID" value="NZ_JAERSE020000002.1"/>
</dbReference>
<evidence type="ECO:0000313" key="1">
    <source>
        <dbReference type="EMBL" id="MCA6066828.1"/>
    </source>
</evidence>
<keyword evidence="2" id="KW-1185">Reference proteome</keyword>
<evidence type="ECO:0000313" key="2">
    <source>
        <dbReference type="Proteomes" id="UP000618240"/>
    </source>
</evidence>
<proteinExistence type="predicted"/>
<comment type="caution">
    <text evidence="1">The sequence shown here is derived from an EMBL/GenBank/DDBJ whole genome shotgun (WGS) entry which is preliminary data.</text>
</comment>
<dbReference type="Proteomes" id="UP000618240">
    <property type="component" value="Unassembled WGS sequence"/>
</dbReference>
<dbReference type="SUPFAM" id="SSF51735">
    <property type="entry name" value="NAD(P)-binding Rossmann-fold domains"/>
    <property type="match status" value="1"/>
</dbReference>
<dbReference type="Gene3D" id="3.40.50.720">
    <property type="entry name" value="NAD(P)-binding Rossmann-like Domain"/>
    <property type="match status" value="1"/>
</dbReference>
<gene>
    <name evidence="1" type="ORF">JI747_006545</name>
</gene>
<accession>A0ABS8A079</accession>
<dbReference type="EMBL" id="JAERSE020000002">
    <property type="protein sequence ID" value="MCA6066828.1"/>
    <property type="molecule type" value="Genomic_DNA"/>
</dbReference>
<name>A0ABS8A079_9FLAO</name>
<sequence>MIIGNGLIAKSLQHIDSDEVLFFASGVSNSLETEDSEFQREFTLLQNALTSYPHLRFFYFSTLSILDQSKKESRYVHHKKAMEEYITNYSNNYLIIRIGNLIGKGGNPNTLFNFFKNKILQNDSFEIHTEARRLILGIEDLSSFIAEIKNYKQNKVLNFSYPYYYKPKEIVSALETEIGKKSSHKEINDGDFYTVEFCEEATDYFKEKEPNDYLKELVKKYL</sequence>
<evidence type="ECO:0008006" key="3">
    <source>
        <dbReference type="Google" id="ProtNLM"/>
    </source>
</evidence>
<protein>
    <recommendedName>
        <fullName evidence="3">NAD dependent epimerase/dehydratase family protein</fullName>
    </recommendedName>
</protein>
<dbReference type="InterPro" id="IPR036291">
    <property type="entry name" value="NAD(P)-bd_dom_sf"/>
</dbReference>
<organism evidence="1 2">
    <name type="scientific">Chryseobacterium tagetis</name>
    <dbReference type="NCBI Taxonomy" id="2801334"/>
    <lineage>
        <taxon>Bacteria</taxon>
        <taxon>Pseudomonadati</taxon>
        <taxon>Bacteroidota</taxon>
        <taxon>Flavobacteriia</taxon>
        <taxon>Flavobacteriales</taxon>
        <taxon>Weeksellaceae</taxon>
        <taxon>Chryseobacterium group</taxon>
        <taxon>Chryseobacterium</taxon>
    </lineage>
</organism>
<reference evidence="1 2" key="1">
    <citation type="submission" date="2021-09" db="EMBL/GenBank/DDBJ databases">
        <title>Genome sequencing and assembly of Chryseobacterium sp. RG1.</title>
        <authorList>
            <person name="Chhetri G."/>
        </authorList>
    </citation>
    <scope>NUCLEOTIDE SEQUENCE [LARGE SCALE GENOMIC DNA]</scope>
    <source>
        <strain evidence="1 2">RG1</strain>
    </source>
</reference>